<evidence type="ECO:0000313" key="5">
    <source>
        <dbReference type="Proteomes" id="UP000323930"/>
    </source>
</evidence>
<reference evidence="4 5" key="1">
    <citation type="submission" date="2019-08" db="EMBL/GenBank/DDBJ databases">
        <title>Seonamhaeicola sediminis sp. nov., isolated from marine sediment.</title>
        <authorList>
            <person name="Cao W.R."/>
        </authorList>
    </citation>
    <scope>NUCLEOTIDE SEQUENCE [LARGE SCALE GENOMIC DNA]</scope>
    <source>
        <strain evidence="4 5">B011</strain>
    </source>
</reference>
<dbReference type="Gene3D" id="1.25.40.10">
    <property type="entry name" value="Tetratricopeptide repeat domain"/>
    <property type="match status" value="1"/>
</dbReference>
<dbReference type="GO" id="GO:0003677">
    <property type="term" value="F:DNA binding"/>
    <property type="evidence" value="ECO:0007669"/>
    <property type="project" value="InterPro"/>
</dbReference>
<keyword evidence="5" id="KW-1185">Reference proteome</keyword>
<dbReference type="SMART" id="SM00421">
    <property type="entry name" value="HTH_LUXR"/>
    <property type="match status" value="1"/>
</dbReference>
<dbReference type="InterPro" id="IPR016032">
    <property type="entry name" value="Sig_transdc_resp-reg_C-effctor"/>
</dbReference>
<keyword evidence="2" id="KW-0812">Transmembrane</keyword>
<evidence type="ECO:0000256" key="2">
    <source>
        <dbReference type="SAM" id="Phobius"/>
    </source>
</evidence>
<dbReference type="Gene3D" id="1.10.10.10">
    <property type="entry name" value="Winged helix-like DNA-binding domain superfamily/Winged helix DNA-binding domain"/>
    <property type="match status" value="1"/>
</dbReference>
<proteinExistence type="predicted"/>
<evidence type="ECO:0000259" key="3">
    <source>
        <dbReference type="SMART" id="SM00421"/>
    </source>
</evidence>
<dbReference type="EMBL" id="VSDQ01000679">
    <property type="protein sequence ID" value="TYA73969.1"/>
    <property type="molecule type" value="Genomic_DNA"/>
</dbReference>
<feature type="repeat" description="TPR" evidence="1">
    <location>
        <begin position="194"/>
        <end position="227"/>
    </location>
</feature>
<dbReference type="SMART" id="SM00028">
    <property type="entry name" value="TPR"/>
    <property type="match status" value="3"/>
</dbReference>
<organism evidence="4 5">
    <name type="scientific">Seonamhaeicola marinus</name>
    <dbReference type="NCBI Taxonomy" id="1912246"/>
    <lineage>
        <taxon>Bacteria</taxon>
        <taxon>Pseudomonadati</taxon>
        <taxon>Bacteroidota</taxon>
        <taxon>Flavobacteriia</taxon>
        <taxon>Flavobacteriales</taxon>
        <taxon>Flavobacteriaceae</taxon>
    </lineage>
</organism>
<dbReference type="InterPro" id="IPR000792">
    <property type="entry name" value="Tscrpt_reg_LuxR_C"/>
</dbReference>
<dbReference type="InterPro" id="IPR036388">
    <property type="entry name" value="WH-like_DNA-bd_sf"/>
</dbReference>
<keyword evidence="2" id="KW-0472">Membrane</keyword>
<dbReference type="AlphaFoldDB" id="A0A5D0HU31"/>
<dbReference type="PROSITE" id="PS50005">
    <property type="entry name" value="TPR"/>
    <property type="match status" value="1"/>
</dbReference>
<accession>A0A5D0HU31</accession>
<dbReference type="RefSeq" id="WP_148542406.1">
    <property type="nucleotide sequence ID" value="NZ_VSDQ01000679.1"/>
</dbReference>
<feature type="transmembrane region" description="Helical" evidence="2">
    <location>
        <begin position="316"/>
        <end position="337"/>
    </location>
</feature>
<name>A0A5D0HU31_9FLAO</name>
<dbReference type="GO" id="GO:0006355">
    <property type="term" value="P:regulation of DNA-templated transcription"/>
    <property type="evidence" value="ECO:0007669"/>
    <property type="project" value="InterPro"/>
</dbReference>
<dbReference type="InterPro" id="IPR019734">
    <property type="entry name" value="TPR_rpt"/>
</dbReference>
<evidence type="ECO:0000313" key="4">
    <source>
        <dbReference type="EMBL" id="TYA73969.1"/>
    </source>
</evidence>
<feature type="domain" description="HTH luxR-type" evidence="3">
    <location>
        <begin position="433"/>
        <end position="490"/>
    </location>
</feature>
<dbReference type="Pfam" id="PF13424">
    <property type="entry name" value="TPR_12"/>
    <property type="match status" value="1"/>
</dbReference>
<evidence type="ECO:0000256" key="1">
    <source>
        <dbReference type="PROSITE-ProRule" id="PRU00339"/>
    </source>
</evidence>
<comment type="caution">
    <text evidence="4">The sequence shown here is derived from an EMBL/GenBank/DDBJ whole genome shotgun (WGS) entry which is preliminary data.</text>
</comment>
<keyword evidence="2" id="KW-1133">Transmembrane helix</keyword>
<dbReference type="SUPFAM" id="SSF46894">
    <property type="entry name" value="C-terminal effector domain of the bipartite response regulators"/>
    <property type="match status" value="1"/>
</dbReference>
<gene>
    <name evidence="4" type="ORF">FUA24_11515</name>
</gene>
<dbReference type="OrthoDB" id="1017207at2"/>
<sequence>MLKKVSLAIFTGLLYFNSLGQTVKNNSLISNVEQDLETAKTLISTAYYPEAYDKVWNALIISDSINNPKGKFEAYKSLTLLYSIFYSKEKALSSIDSMFVYAKKLDTPMTVMERSNLNYTAAHTYRMNKDYDLAKKYLDISEHILDSVNSSLDQKLYVIAEKAHLYTLTGNYKASEEILTKIIKHISDSHDYASIIYSMLGDLYIEKGEPTKALEFFNKCLNIISEKNIRIGLKVELLEKISNLNKEQGNYELAYQQMAASKTLGDSLFGSQSQRNKKLFEIKDSYRTSIIENNRLKREQELQHIKAQKEKLNLQLLFSVVLFLVTVTVTFFGVRLIRKKHTVEKKLATERANAEVEIKKKELAVTALQLMEKDKLLEEIKRGLEAVKTQEDDKSVEQIKSTIKINAAKTWEEFEARFVQVNNSFYESLGKKHTNLSRNELKLCALVKLNFSTKEMAELLGVSADSVNKARYRLRKKLGLHRDDNLVTYINSI</sequence>
<dbReference type="Proteomes" id="UP000323930">
    <property type="component" value="Unassembled WGS sequence"/>
</dbReference>
<protein>
    <submittedName>
        <fullName evidence="4">Tetratricopeptide repeat protein</fullName>
    </submittedName>
</protein>
<keyword evidence="1" id="KW-0802">TPR repeat</keyword>
<dbReference type="SUPFAM" id="SSF48452">
    <property type="entry name" value="TPR-like"/>
    <property type="match status" value="1"/>
</dbReference>
<dbReference type="InterPro" id="IPR011990">
    <property type="entry name" value="TPR-like_helical_dom_sf"/>
</dbReference>